<dbReference type="Proteomes" id="UP001310386">
    <property type="component" value="Unassembled WGS sequence"/>
</dbReference>
<keyword evidence="2" id="KW-1185">Reference proteome</keyword>
<dbReference type="EMBL" id="JAYJLD010000024">
    <property type="protein sequence ID" value="MEB3102909.1"/>
    <property type="molecule type" value="Genomic_DNA"/>
</dbReference>
<organism evidence="1 2">
    <name type="scientific">Ferviditalea candida</name>
    <dbReference type="NCBI Taxonomy" id="3108399"/>
    <lineage>
        <taxon>Bacteria</taxon>
        <taxon>Bacillati</taxon>
        <taxon>Bacillota</taxon>
        <taxon>Bacilli</taxon>
        <taxon>Bacillales</taxon>
        <taxon>Paenibacillaceae</taxon>
        <taxon>Ferviditalea</taxon>
    </lineage>
</organism>
<protein>
    <recommendedName>
        <fullName evidence="3">DUF1641 domain-containing protein</fullName>
    </recommendedName>
</protein>
<accession>A0ABU5ZK65</accession>
<reference evidence="1" key="1">
    <citation type="submission" date="2023-12" db="EMBL/GenBank/DDBJ databases">
        <title>Fervidustalea candida gen. nov., sp. nov., a novel member of the family Paenibacillaceae isolated from a geothermal area.</title>
        <authorList>
            <person name="Li W.-J."/>
            <person name="Jiao J.-Y."/>
            <person name="Chen Y."/>
        </authorList>
    </citation>
    <scope>NUCLEOTIDE SEQUENCE</scope>
    <source>
        <strain evidence="1">SYSU GA230002</strain>
    </source>
</reference>
<gene>
    <name evidence="1" type="ORF">VF724_14715</name>
</gene>
<name>A0ABU5ZK65_9BACL</name>
<evidence type="ECO:0000313" key="1">
    <source>
        <dbReference type="EMBL" id="MEB3102909.1"/>
    </source>
</evidence>
<evidence type="ECO:0008006" key="3">
    <source>
        <dbReference type="Google" id="ProtNLM"/>
    </source>
</evidence>
<evidence type="ECO:0000313" key="2">
    <source>
        <dbReference type="Proteomes" id="UP001310386"/>
    </source>
</evidence>
<dbReference type="RefSeq" id="WP_371755034.1">
    <property type="nucleotide sequence ID" value="NZ_JAYJLD010000024.1"/>
</dbReference>
<sequence>MNTATREFEWLDKLSEPEIQESLTELIGKLPKIKEAMTAVENGVDFLREASQDPLVGEQWDRLTSALNVNEDTLKNLVALLDKLPFLVRMANLLEQSVGFVEAVMNDKQSVNDLTEGLKDNARVITDQVQKGYSLLRDVQARAVSNQQQQISIFTVLKWMREPSVQNILRYAQAFIQVLNENNRKA</sequence>
<comment type="caution">
    <text evidence="1">The sequence shown here is derived from an EMBL/GenBank/DDBJ whole genome shotgun (WGS) entry which is preliminary data.</text>
</comment>
<proteinExistence type="predicted"/>